<dbReference type="EMBL" id="CP017476">
    <property type="protein sequence ID" value="AOW12579.1"/>
    <property type="molecule type" value="Genomic_DNA"/>
</dbReference>
<dbReference type="InterPro" id="IPR005467">
    <property type="entry name" value="His_kinase_dom"/>
</dbReference>
<dbReference type="PRINTS" id="PR00344">
    <property type="entry name" value="BCTRLSENSOR"/>
</dbReference>
<protein>
    <recommendedName>
        <fullName evidence="3">histidine kinase</fullName>
        <ecNumber evidence="3">2.7.13.3</ecNumber>
    </recommendedName>
</protein>
<keyword evidence="11 12" id="KW-0472">Membrane</keyword>
<keyword evidence="7 12" id="KW-0812">Transmembrane</keyword>
<feature type="transmembrane region" description="Helical" evidence="12">
    <location>
        <begin position="189"/>
        <end position="207"/>
    </location>
</feature>
<dbReference type="SMART" id="SM00388">
    <property type="entry name" value="HisKA"/>
    <property type="match status" value="1"/>
</dbReference>
<dbReference type="EMBL" id="LVWD01000030">
    <property type="protein sequence ID" value="OAD40448.1"/>
    <property type="molecule type" value="Genomic_DNA"/>
</dbReference>
<dbReference type="SUPFAM" id="SSF103190">
    <property type="entry name" value="Sensory domain-like"/>
    <property type="match status" value="1"/>
</dbReference>
<dbReference type="GO" id="GO:0000155">
    <property type="term" value="F:phosphorelay sensor kinase activity"/>
    <property type="evidence" value="ECO:0007669"/>
    <property type="project" value="InterPro"/>
</dbReference>
<evidence type="ECO:0000256" key="1">
    <source>
        <dbReference type="ARBA" id="ARBA00000085"/>
    </source>
</evidence>
<evidence type="ECO:0000256" key="6">
    <source>
        <dbReference type="ARBA" id="ARBA00022679"/>
    </source>
</evidence>
<evidence type="ECO:0000259" key="13">
    <source>
        <dbReference type="PROSITE" id="PS50109"/>
    </source>
</evidence>
<gene>
    <name evidence="15" type="ORF">LPB072_06700</name>
    <name evidence="16" type="ORF">LPB72_16185</name>
</gene>
<dbReference type="Pfam" id="PF02518">
    <property type="entry name" value="HATPase_c"/>
    <property type="match status" value="1"/>
</dbReference>
<dbReference type="KEGG" id="hyl:LPB072_06700"/>
<feature type="domain" description="HAMP" evidence="14">
    <location>
        <begin position="204"/>
        <end position="259"/>
    </location>
</feature>
<evidence type="ECO:0000259" key="14">
    <source>
        <dbReference type="PROSITE" id="PS50885"/>
    </source>
</evidence>
<evidence type="ECO:0000256" key="2">
    <source>
        <dbReference type="ARBA" id="ARBA00004651"/>
    </source>
</evidence>
<name>A0A167H7N8_9BURK</name>
<evidence type="ECO:0000313" key="16">
    <source>
        <dbReference type="EMBL" id="OAD40448.1"/>
    </source>
</evidence>
<evidence type="ECO:0000256" key="5">
    <source>
        <dbReference type="ARBA" id="ARBA00022553"/>
    </source>
</evidence>
<feature type="domain" description="Histidine kinase" evidence="13">
    <location>
        <begin position="266"/>
        <end position="480"/>
    </location>
</feature>
<sequence>MRIALRLMLGFFLVLGLALFVVLRVFMSEVEPGTRLAMEDSLIDAAFAYAQLAEPDMKAGTIASGGFAQAMAAYQNVRPGAVLWGFPKDQIDTRITIVDTLGVVVFDTRGEAIGQDFSRWNDVVRTLRGEYGARSSIEDPKDPESTVMHVAAPIRDGDRIIGALTVSRPNNKLEPYIERSRQRILRGSWVLLGFTLLMGLLFSWWMASSLSRLRGYANAVAGGERAELPRMGRFSGKTEFNDLAQAVERMRLKLEDKAYVEHYVHTLTHELKSPLAAIRGASELLQEPLAEADRQRFAHNIERQAGRLQQLIDKLLGLADVEQMRELRDVEAVDLAGLTRELLRAAEPRLRLKDIQVVDGLGETGVLVKGNRFLVSQALQNLIDNAVDFSPVGGTLTLAMARDARGVAWSVRDEGAGIPDYARERIFERFYSLPRGEGLEKSSGLGLCFVNEVSELHGGRVDVENVGNPSGCMARWWLPV</sequence>
<reference evidence="15 18" key="2">
    <citation type="submission" date="2016-10" db="EMBL/GenBank/DDBJ databases">
        <title>Hydorgenophaga sp. LPB0072 isolated from gastropod.</title>
        <authorList>
            <person name="Kim E."/>
            <person name="Yi H."/>
        </authorList>
    </citation>
    <scope>NUCLEOTIDE SEQUENCE [LARGE SCALE GENOMIC DNA]</scope>
    <source>
        <strain evidence="15 18">LPB0072</strain>
    </source>
</reference>
<dbReference type="STRING" id="1763535.LPB072_06700"/>
<dbReference type="OrthoDB" id="9806130at2"/>
<evidence type="ECO:0000256" key="4">
    <source>
        <dbReference type="ARBA" id="ARBA00022475"/>
    </source>
</evidence>
<dbReference type="GO" id="GO:0005886">
    <property type="term" value="C:plasma membrane"/>
    <property type="evidence" value="ECO:0007669"/>
    <property type="project" value="UniProtKB-SubCell"/>
</dbReference>
<organism evidence="15 18">
    <name type="scientific">Hydrogenophaga crassostreae</name>
    <dbReference type="NCBI Taxonomy" id="1763535"/>
    <lineage>
        <taxon>Bacteria</taxon>
        <taxon>Pseudomonadati</taxon>
        <taxon>Pseudomonadota</taxon>
        <taxon>Betaproteobacteria</taxon>
        <taxon>Burkholderiales</taxon>
        <taxon>Comamonadaceae</taxon>
        <taxon>Hydrogenophaga</taxon>
    </lineage>
</organism>
<evidence type="ECO:0000256" key="9">
    <source>
        <dbReference type="ARBA" id="ARBA00022989"/>
    </source>
</evidence>
<dbReference type="AlphaFoldDB" id="A0A167H7N8"/>
<dbReference type="Proteomes" id="UP000185657">
    <property type="component" value="Unassembled WGS sequence"/>
</dbReference>
<keyword evidence="6" id="KW-0808">Transferase</keyword>
<dbReference type="Pfam" id="PF00512">
    <property type="entry name" value="HisKA"/>
    <property type="match status" value="1"/>
</dbReference>
<reference evidence="16 17" key="1">
    <citation type="submission" date="2016-02" db="EMBL/GenBank/DDBJ databases">
        <title>Draft genome sequence of Hydrogenophaga sp. LPB0072.</title>
        <authorList>
            <person name="Shin S.-K."/>
            <person name="Yi H."/>
        </authorList>
    </citation>
    <scope>NUCLEOTIDE SEQUENCE [LARGE SCALE GENOMIC DNA]</scope>
    <source>
        <strain evidence="16 17">LPB0072</strain>
    </source>
</reference>
<dbReference type="InterPro" id="IPR036890">
    <property type="entry name" value="HATPase_C_sf"/>
</dbReference>
<evidence type="ECO:0000256" key="10">
    <source>
        <dbReference type="ARBA" id="ARBA00023012"/>
    </source>
</evidence>
<evidence type="ECO:0000256" key="3">
    <source>
        <dbReference type="ARBA" id="ARBA00012438"/>
    </source>
</evidence>
<accession>A0A167H7N8</accession>
<dbReference type="SUPFAM" id="SSF55874">
    <property type="entry name" value="ATPase domain of HSP90 chaperone/DNA topoisomerase II/histidine kinase"/>
    <property type="match status" value="1"/>
</dbReference>
<dbReference type="PROSITE" id="PS50885">
    <property type="entry name" value="HAMP"/>
    <property type="match status" value="1"/>
</dbReference>
<keyword evidence="10" id="KW-0902">Two-component regulatory system</keyword>
<comment type="subcellular location">
    <subcellularLocation>
        <location evidence="2">Cell membrane</location>
        <topology evidence="2">Multi-pass membrane protein</topology>
    </subcellularLocation>
</comment>
<dbReference type="InterPro" id="IPR036097">
    <property type="entry name" value="HisK_dim/P_sf"/>
</dbReference>
<evidence type="ECO:0000256" key="7">
    <source>
        <dbReference type="ARBA" id="ARBA00022692"/>
    </source>
</evidence>
<keyword evidence="9 12" id="KW-1133">Transmembrane helix</keyword>
<feature type="transmembrane region" description="Helical" evidence="12">
    <location>
        <begin position="6"/>
        <end position="26"/>
    </location>
</feature>
<dbReference type="InterPro" id="IPR003594">
    <property type="entry name" value="HATPase_dom"/>
</dbReference>
<dbReference type="SUPFAM" id="SSF47384">
    <property type="entry name" value="Homodimeric domain of signal transducing histidine kinase"/>
    <property type="match status" value="1"/>
</dbReference>
<dbReference type="Gene3D" id="6.10.340.10">
    <property type="match status" value="1"/>
</dbReference>
<dbReference type="PROSITE" id="PS50109">
    <property type="entry name" value="HIS_KIN"/>
    <property type="match status" value="1"/>
</dbReference>
<evidence type="ECO:0000256" key="12">
    <source>
        <dbReference type="SAM" id="Phobius"/>
    </source>
</evidence>
<keyword evidence="17" id="KW-1185">Reference proteome</keyword>
<dbReference type="InterPro" id="IPR029151">
    <property type="entry name" value="Sensor-like_sf"/>
</dbReference>
<dbReference type="Gene3D" id="3.30.565.10">
    <property type="entry name" value="Histidine kinase-like ATPase, C-terminal domain"/>
    <property type="match status" value="1"/>
</dbReference>
<dbReference type="InterPro" id="IPR004358">
    <property type="entry name" value="Sig_transdc_His_kin-like_C"/>
</dbReference>
<dbReference type="InterPro" id="IPR003661">
    <property type="entry name" value="HisK_dim/P_dom"/>
</dbReference>
<evidence type="ECO:0000313" key="17">
    <source>
        <dbReference type="Proteomes" id="UP000185657"/>
    </source>
</evidence>
<evidence type="ECO:0000256" key="11">
    <source>
        <dbReference type="ARBA" id="ARBA00023136"/>
    </source>
</evidence>
<comment type="catalytic activity">
    <reaction evidence="1">
        <text>ATP + protein L-histidine = ADP + protein N-phospho-L-histidine.</text>
        <dbReference type="EC" id="2.7.13.3"/>
    </reaction>
</comment>
<keyword evidence="8 15" id="KW-0418">Kinase</keyword>
<evidence type="ECO:0000313" key="18">
    <source>
        <dbReference type="Proteomes" id="UP000185680"/>
    </source>
</evidence>
<dbReference type="CDD" id="cd00082">
    <property type="entry name" value="HisKA"/>
    <property type="match status" value="1"/>
</dbReference>
<keyword evidence="5" id="KW-0597">Phosphoprotein</keyword>
<dbReference type="RefSeq" id="WP_066093051.1">
    <property type="nucleotide sequence ID" value="NZ_CP017476.1"/>
</dbReference>
<evidence type="ECO:0000313" key="15">
    <source>
        <dbReference type="EMBL" id="AOW12579.1"/>
    </source>
</evidence>
<keyword evidence="4" id="KW-1003">Cell membrane</keyword>
<dbReference type="InterPro" id="IPR050428">
    <property type="entry name" value="TCS_sensor_his_kinase"/>
</dbReference>
<proteinExistence type="predicted"/>
<dbReference type="InterPro" id="IPR003660">
    <property type="entry name" value="HAMP_dom"/>
</dbReference>
<dbReference type="EC" id="2.7.13.3" evidence="3"/>
<dbReference type="PANTHER" id="PTHR45436">
    <property type="entry name" value="SENSOR HISTIDINE KINASE YKOH"/>
    <property type="match status" value="1"/>
</dbReference>
<dbReference type="SMART" id="SM00387">
    <property type="entry name" value="HATPase_c"/>
    <property type="match status" value="1"/>
</dbReference>
<dbReference type="Proteomes" id="UP000185680">
    <property type="component" value="Chromosome"/>
</dbReference>
<dbReference type="NCBIfam" id="NF008312">
    <property type="entry name" value="PRK11100.1"/>
    <property type="match status" value="1"/>
</dbReference>
<dbReference type="PANTHER" id="PTHR45436:SF10">
    <property type="entry name" value="HISTIDINE KINASE"/>
    <property type="match status" value="1"/>
</dbReference>
<evidence type="ECO:0000256" key="8">
    <source>
        <dbReference type="ARBA" id="ARBA00022777"/>
    </source>
</evidence>
<dbReference type="Gene3D" id="1.10.287.130">
    <property type="match status" value="1"/>
</dbReference>